<evidence type="ECO:0000313" key="1">
    <source>
        <dbReference type="EMBL" id="QZE13655.1"/>
    </source>
</evidence>
<organism evidence="1 2">
    <name type="scientific">Halosquirtibacter laminarini</name>
    <dbReference type="NCBI Taxonomy" id="3374600"/>
    <lineage>
        <taxon>Bacteria</taxon>
        <taxon>Pseudomonadati</taxon>
        <taxon>Bacteroidota</taxon>
        <taxon>Bacteroidia</taxon>
        <taxon>Marinilabiliales</taxon>
        <taxon>Prolixibacteraceae</taxon>
        <taxon>Halosquirtibacter</taxon>
    </lineage>
</organism>
<reference evidence="1" key="1">
    <citation type="submission" date="2021-08" db="EMBL/GenBank/DDBJ databases">
        <title>Novel anaerobic bacterium isolated from sea squirt in East Sea, Republic of Korea.</title>
        <authorList>
            <person name="Nguyen T.H."/>
            <person name="Li Z."/>
            <person name="Lee Y.-J."/>
            <person name="Ko J."/>
            <person name="Kim S.-G."/>
        </authorList>
    </citation>
    <scope>NUCLEOTIDE SEQUENCE</scope>
    <source>
        <strain evidence="1">KCTC 25031</strain>
    </source>
</reference>
<dbReference type="EMBL" id="CP081303">
    <property type="protein sequence ID" value="QZE13655.1"/>
    <property type="molecule type" value="Genomic_DNA"/>
</dbReference>
<sequence length="269" mass="30543">MQSIFSYRGCLLMLFYCLCIDPIYSQYVVIHTASNQCKNCGDNEDFDHDGVPNGVDLDDDNDGILDEYESFQEIKTFYNGDFEMYPVNEFHDKYSSNGVYSGFITIGRGDGGYGWQTTDPTGRVEIWQSGCWGTYAKSGKQYIELNSDNPSRLFQVFAVKPGELIYYKVSHRARRFPDWASPDDPDVTKPTDVDVMSIYIFPDNPLQPNREKIPPVEPIQEVASTYVNWHTVTGHYRVPAGVTHVQLGFMAKSTSSEYMSVGNFLQVLT</sequence>
<gene>
    <name evidence="1" type="ORF">K4L44_13940</name>
</gene>
<keyword evidence="2" id="KW-1185">Reference proteome</keyword>
<proteinExistence type="predicted"/>
<protein>
    <submittedName>
        <fullName evidence="1">Uncharacterized protein</fullName>
    </submittedName>
</protein>
<dbReference type="Proteomes" id="UP000826212">
    <property type="component" value="Chromosome"/>
</dbReference>
<accession>A0AC61NMX1</accession>
<evidence type="ECO:0000313" key="2">
    <source>
        <dbReference type="Proteomes" id="UP000826212"/>
    </source>
</evidence>
<name>A0AC61NMX1_9BACT</name>